<feature type="non-terminal residue" evidence="1">
    <location>
        <position position="1"/>
    </location>
</feature>
<organism evidence="1 2">
    <name type="scientific">Candidatus Thiodiazotropha taylori</name>
    <dbReference type="NCBI Taxonomy" id="2792791"/>
    <lineage>
        <taxon>Bacteria</taxon>
        <taxon>Pseudomonadati</taxon>
        <taxon>Pseudomonadota</taxon>
        <taxon>Gammaproteobacteria</taxon>
        <taxon>Chromatiales</taxon>
        <taxon>Sedimenticolaceae</taxon>
        <taxon>Candidatus Thiodiazotropha</taxon>
    </lineage>
</organism>
<dbReference type="InterPro" id="IPR022385">
    <property type="entry name" value="Rhs_assc_core"/>
</dbReference>
<comment type="caution">
    <text evidence="1">The sequence shown here is derived from an EMBL/GenBank/DDBJ whole genome shotgun (WGS) entry which is preliminary data.</text>
</comment>
<dbReference type="NCBIfam" id="TIGR03696">
    <property type="entry name" value="Rhs_assc_core"/>
    <property type="match status" value="1"/>
</dbReference>
<dbReference type="InterPro" id="IPR050708">
    <property type="entry name" value="T6SS_VgrG/RHS"/>
</dbReference>
<dbReference type="PANTHER" id="PTHR32305">
    <property type="match status" value="1"/>
</dbReference>
<dbReference type="Gene3D" id="2.180.10.10">
    <property type="entry name" value="RHS repeat-associated core"/>
    <property type="match status" value="1"/>
</dbReference>
<dbReference type="PANTHER" id="PTHR32305:SF15">
    <property type="entry name" value="PROTEIN RHSA-RELATED"/>
    <property type="match status" value="1"/>
</dbReference>
<gene>
    <name evidence="1" type="ORF">JAZ07_21300</name>
</gene>
<evidence type="ECO:0000313" key="1">
    <source>
        <dbReference type="EMBL" id="MCG7948885.1"/>
    </source>
</evidence>
<proteinExistence type="predicted"/>
<evidence type="ECO:0000313" key="2">
    <source>
        <dbReference type="Proteomes" id="UP000886667"/>
    </source>
</evidence>
<accession>A0A9E4T5N8</accession>
<name>A0A9E4T5N8_9GAMM</name>
<dbReference type="AlphaFoldDB" id="A0A9E4T5N8"/>
<dbReference type="Proteomes" id="UP000886667">
    <property type="component" value="Unassembled WGS sequence"/>
</dbReference>
<protein>
    <submittedName>
        <fullName evidence="1">RHS repeat-associated core domain-containing protein</fullName>
    </submittedName>
</protein>
<dbReference type="EMBL" id="JAEPCM010000806">
    <property type="protein sequence ID" value="MCG7948885.1"/>
    <property type="molecule type" value="Genomic_DNA"/>
</dbReference>
<reference evidence="1" key="1">
    <citation type="journal article" date="2021" name="Proc. Natl. Acad. Sci. U.S.A.">
        <title>Global biogeography of chemosynthetic symbionts reveals both localized and globally distributed symbiont groups. .</title>
        <authorList>
            <person name="Osvatic J.T."/>
            <person name="Wilkins L.G.E."/>
            <person name="Leibrecht L."/>
            <person name="Leray M."/>
            <person name="Zauner S."/>
            <person name="Polzin J."/>
            <person name="Camacho Y."/>
            <person name="Gros O."/>
            <person name="van Gils J.A."/>
            <person name="Eisen J.A."/>
            <person name="Petersen J.M."/>
            <person name="Yuen B."/>
        </authorList>
    </citation>
    <scope>NUCLEOTIDE SEQUENCE</scope>
    <source>
        <strain evidence="1">MAGclacostrist064TRANS</strain>
    </source>
</reference>
<sequence>VDENRDYAQVLIEDDGTTQVSYTYGDDLISQDRGGEAYFYHYDGLGSTRSLTDSLGNLANTYDYEAFGEVLGQTGSVENSYLFAGEQFDNTLDQYYLRARYYDQSAGRFASMDSWQGDTRSPITLNKYVYADANPANKIDPSGHMSAIGQVGAVSTIGILASMPMYSFQVARVDAIGGTWGDGLDIGPRSTGWLILAAMVGTNSSLLSNMVEKINEDDTSAYTLYHGTDIATARLLAGGTPIEIDSTRCNWGASCGGFYLADQLGDAEHFAVFTQSGPRDGGVVQYSFTASAYLTIKGIATIRPILNAPRFNPLGNEIVVPPSGFSVFNSLMLKGDITPGPVR</sequence>